<organism evidence="1 2">
    <name type="scientific">Taklimakanibacter albus</name>
    <dbReference type="NCBI Taxonomy" id="2800327"/>
    <lineage>
        <taxon>Bacteria</taxon>
        <taxon>Pseudomonadati</taxon>
        <taxon>Pseudomonadota</taxon>
        <taxon>Alphaproteobacteria</taxon>
        <taxon>Hyphomicrobiales</taxon>
        <taxon>Aestuariivirgaceae</taxon>
        <taxon>Taklimakanibacter</taxon>
    </lineage>
</organism>
<accession>A0ACC5RFH3</accession>
<keyword evidence="2" id="KW-1185">Reference proteome</keyword>
<protein>
    <submittedName>
        <fullName evidence="1">Cysteine desulfurase</fullName>
    </submittedName>
</protein>
<comment type="caution">
    <text evidence="1">The sequence shown here is derived from an EMBL/GenBank/DDBJ whole genome shotgun (WGS) entry which is preliminary data.</text>
</comment>
<evidence type="ECO:0000313" key="1">
    <source>
        <dbReference type="EMBL" id="MBK1871469.1"/>
    </source>
</evidence>
<name>A0ACC5RFH3_9HYPH</name>
<proteinExistence type="predicted"/>
<gene>
    <name evidence="1" type="ORF">JHL16_34195</name>
</gene>
<sequence length="406" mass="44156">MSADEATDIGIRQDFPVLKRRFAGRPIIYLDSAATTLKPQSVLDKESRYSTDFTANVHRGKHLLSEEASEAYETARRRIAGFLSVPPPAVSFVRNATEAINLVARGLGLSKSDKILLPIGEHHSNILPWMREATVLWLDHDPLAPLDPAQVAAALDRERPRLFAFSAASNVTGVINPSAEICRLARARGVLTLIDAAQLAPHARIDVGALGCDYLAFSGHKMLAPTGIGVLTGALAALERLEPLLLGGGAVERVTRTGYSLRALPYRLEAGTPNISGALGLAAAVDYLQGVGFERLHAHQHRLADVLRDTLADIKGCRPVIAHRQPHIPVGALFTPSQHFNLDDVAVSLSENFGIMTRSGFFCAHPLAERLGISGNMLRVSLYIYNTEEEVRHFLAAMHAIMRRMN</sequence>
<dbReference type="EMBL" id="JAENHL010000008">
    <property type="protein sequence ID" value="MBK1871469.1"/>
    <property type="molecule type" value="Genomic_DNA"/>
</dbReference>
<dbReference type="Proteomes" id="UP000616151">
    <property type="component" value="Unassembled WGS sequence"/>
</dbReference>
<evidence type="ECO:0000313" key="2">
    <source>
        <dbReference type="Proteomes" id="UP000616151"/>
    </source>
</evidence>
<reference evidence="1" key="1">
    <citation type="submission" date="2021-01" db="EMBL/GenBank/DDBJ databases">
        <authorList>
            <person name="Sun Q."/>
        </authorList>
    </citation>
    <scope>NUCLEOTIDE SEQUENCE</scope>
    <source>
        <strain evidence="1">YIM B02566</strain>
    </source>
</reference>